<name>A0AAD9UZS0_ACRCE</name>
<organism evidence="3 4">
    <name type="scientific">Acropora cervicornis</name>
    <name type="common">Staghorn coral</name>
    <dbReference type="NCBI Taxonomy" id="6130"/>
    <lineage>
        <taxon>Eukaryota</taxon>
        <taxon>Metazoa</taxon>
        <taxon>Cnidaria</taxon>
        <taxon>Anthozoa</taxon>
        <taxon>Hexacorallia</taxon>
        <taxon>Scleractinia</taxon>
        <taxon>Astrocoeniina</taxon>
        <taxon>Acroporidae</taxon>
        <taxon>Acropora</taxon>
    </lineage>
</organism>
<reference evidence="3" key="1">
    <citation type="journal article" date="2023" name="G3 (Bethesda)">
        <title>Whole genome assembly and annotation of the endangered Caribbean coral Acropora cervicornis.</title>
        <authorList>
            <person name="Selwyn J.D."/>
            <person name="Vollmer S.V."/>
        </authorList>
    </citation>
    <scope>NUCLEOTIDE SEQUENCE</scope>
    <source>
        <strain evidence="3">K2</strain>
    </source>
</reference>
<evidence type="ECO:0000313" key="3">
    <source>
        <dbReference type="EMBL" id="KAK2555590.1"/>
    </source>
</evidence>
<dbReference type="InterPro" id="IPR000906">
    <property type="entry name" value="ZU5_dom"/>
</dbReference>
<dbReference type="Proteomes" id="UP001249851">
    <property type="component" value="Unassembled WGS sequence"/>
</dbReference>
<dbReference type="EMBL" id="JARQWQ010000061">
    <property type="protein sequence ID" value="KAK2555590.1"/>
    <property type="molecule type" value="Genomic_DNA"/>
</dbReference>
<keyword evidence="4" id="KW-1185">Reference proteome</keyword>
<gene>
    <name evidence="3" type="ORF">P5673_022606</name>
</gene>
<sequence>MSPISINVLLYGNNTLSKAVEYKNAEYKNAEKTLHGCKSDIKDRKGEQKAIDEGGKQFGGNEGKNDAGDAQADKTETQRQGYYEQDTHHDDIGGQRSEMMGKDLTCGINELQLEEKEERDKVAIFEGIVTREGIHLDLNVGAIHLTFPPDTVAEPTHITVYRWRYGACLPHLSEHEAVVSNVIEISAAKDVGVSKFNSEVKLVLSHSAAHLEGYELIMKRLSNVENNEWEDIPGCEDIRQVSGNDSYLLESLVMMGCALKVLQQLFEPGSDIYWKNII</sequence>
<evidence type="ECO:0000259" key="2">
    <source>
        <dbReference type="Pfam" id="PF00791"/>
    </source>
</evidence>
<evidence type="ECO:0000256" key="1">
    <source>
        <dbReference type="SAM" id="MobiDB-lite"/>
    </source>
</evidence>
<feature type="compositionally biased region" description="Basic and acidic residues" evidence="1">
    <location>
        <begin position="37"/>
        <end position="55"/>
    </location>
</feature>
<feature type="compositionally biased region" description="Basic and acidic residues" evidence="1">
    <location>
        <begin position="63"/>
        <end position="77"/>
    </location>
</feature>
<protein>
    <recommendedName>
        <fullName evidence="2">ZU5 domain-containing protein</fullName>
    </recommendedName>
</protein>
<comment type="caution">
    <text evidence="3">The sequence shown here is derived from an EMBL/GenBank/DDBJ whole genome shotgun (WGS) entry which is preliminary data.</text>
</comment>
<accession>A0AAD9UZS0</accession>
<dbReference type="Pfam" id="PF00791">
    <property type="entry name" value="ZU5"/>
    <property type="match status" value="1"/>
</dbReference>
<evidence type="ECO:0000313" key="4">
    <source>
        <dbReference type="Proteomes" id="UP001249851"/>
    </source>
</evidence>
<proteinExistence type="predicted"/>
<feature type="domain" description="ZU5" evidence="2">
    <location>
        <begin position="127"/>
        <end position="210"/>
    </location>
</feature>
<dbReference type="AlphaFoldDB" id="A0AAD9UZS0"/>
<feature type="region of interest" description="Disordered" evidence="1">
    <location>
        <begin position="37"/>
        <end position="96"/>
    </location>
</feature>
<dbReference type="Gene3D" id="2.60.220.30">
    <property type="match status" value="1"/>
</dbReference>
<reference evidence="3" key="2">
    <citation type="journal article" date="2023" name="Science">
        <title>Genomic signatures of disease resistance in endangered staghorn corals.</title>
        <authorList>
            <person name="Vollmer S.V."/>
            <person name="Selwyn J.D."/>
            <person name="Despard B.A."/>
            <person name="Roesel C.L."/>
        </authorList>
    </citation>
    <scope>NUCLEOTIDE SEQUENCE</scope>
    <source>
        <strain evidence="3">K2</strain>
    </source>
</reference>